<organism evidence="1 2">
    <name type="scientific">Adineta steineri</name>
    <dbReference type="NCBI Taxonomy" id="433720"/>
    <lineage>
        <taxon>Eukaryota</taxon>
        <taxon>Metazoa</taxon>
        <taxon>Spiralia</taxon>
        <taxon>Gnathifera</taxon>
        <taxon>Rotifera</taxon>
        <taxon>Eurotatoria</taxon>
        <taxon>Bdelloidea</taxon>
        <taxon>Adinetida</taxon>
        <taxon>Adinetidae</taxon>
        <taxon>Adineta</taxon>
    </lineage>
</organism>
<name>A0A813TJQ3_9BILA</name>
<accession>A0A813TJQ3</accession>
<gene>
    <name evidence="1" type="ORF">IZO911_LOCUS7667</name>
</gene>
<protein>
    <submittedName>
        <fullName evidence="1">Uncharacterized protein</fullName>
    </submittedName>
</protein>
<dbReference type="AlphaFoldDB" id="A0A813TJQ3"/>
<proteinExistence type="predicted"/>
<dbReference type="Proteomes" id="UP000663860">
    <property type="component" value="Unassembled WGS sequence"/>
</dbReference>
<dbReference type="EMBL" id="CAJNOE010000050">
    <property type="protein sequence ID" value="CAF0814813.1"/>
    <property type="molecule type" value="Genomic_DNA"/>
</dbReference>
<sequence>MLKWAVTPRLNSEFSEYDESQEDDTDELLSFQTVIEQHKLPCLVQIVDNDTNDSNDDNYYILLCKTNDSYLSVSNETKQFSIPISFDGLFAIVERGVTHYNIVQSIHSLRSHFKSYSSFPYTHFTILQPHMAYSNSSLCRVEPGTLLEPCHSSTGGPSSLTSATGIRLRTLFASLPHSLNKHLLSNQKHSIKKQLSASSSSSSSSSNEHFEVKSNLHDEIFTLKSDSLGIFVPVYTQLSSINSQYQLPSSPFSPNHIQGLYTTNVLSKLSNQYPLITELIISRTLEEYASTTVKYPFRRLTFHRLIENHPRIIAFDIKKYAFIEIDVQSSLDMYTIKHNSKLFQHYQEQIRWCRKYLPLFRSQIKTIAHLSDDTTMFFQATQFHQEYQHRRNTSSATCSSVIKHIPKTVYTSHDLVSSNNLHSQNSLASKFYTISNHAKYEQKQRHKEIIRKNARVHFNDSTIERHFQSKHISMNRKHPLYRISNTENEQIHGGEENEDTFQCTAL</sequence>
<comment type="caution">
    <text evidence="1">The sequence shown here is derived from an EMBL/GenBank/DDBJ whole genome shotgun (WGS) entry which is preliminary data.</text>
</comment>
<evidence type="ECO:0000313" key="1">
    <source>
        <dbReference type="EMBL" id="CAF0814813.1"/>
    </source>
</evidence>
<evidence type="ECO:0000313" key="2">
    <source>
        <dbReference type="Proteomes" id="UP000663860"/>
    </source>
</evidence>
<reference evidence="1" key="1">
    <citation type="submission" date="2021-02" db="EMBL/GenBank/DDBJ databases">
        <authorList>
            <person name="Nowell W R."/>
        </authorList>
    </citation>
    <scope>NUCLEOTIDE SEQUENCE</scope>
</reference>